<dbReference type="SUPFAM" id="SSF47323">
    <property type="entry name" value="Anticodon-binding domain of a subclass of class I aminoacyl-tRNA synthetases"/>
    <property type="match status" value="1"/>
</dbReference>
<evidence type="ECO:0000259" key="9">
    <source>
        <dbReference type="Pfam" id="PF19303"/>
    </source>
</evidence>
<dbReference type="GO" id="GO:0004825">
    <property type="term" value="F:methionine-tRNA ligase activity"/>
    <property type="evidence" value="ECO:0007669"/>
    <property type="project" value="UniProtKB-UniRule"/>
</dbReference>
<dbReference type="Pfam" id="PF19303">
    <property type="entry name" value="Anticodon_3"/>
    <property type="match status" value="1"/>
</dbReference>
<dbReference type="InterPro" id="IPR014758">
    <property type="entry name" value="Met-tRNA_synth"/>
</dbReference>
<dbReference type="GO" id="GO:0005737">
    <property type="term" value="C:cytoplasm"/>
    <property type="evidence" value="ECO:0007669"/>
    <property type="project" value="UniProtKB-SubCell"/>
</dbReference>
<keyword evidence="7" id="KW-0963">Cytoplasm</keyword>
<evidence type="ECO:0000256" key="3">
    <source>
        <dbReference type="ARBA" id="ARBA00022741"/>
    </source>
</evidence>
<keyword evidence="2 7" id="KW-0436">Ligase</keyword>
<dbReference type="SUPFAM" id="SSF52374">
    <property type="entry name" value="Nucleotidylyl transferase"/>
    <property type="match status" value="1"/>
</dbReference>
<evidence type="ECO:0000313" key="10">
    <source>
        <dbReference type="EMBL" id="SCA55183.1"/>
    </source>
</evidence>
<dbReference type="STRING" id="1867952.MTBPR1_10430"/>
<dbReference type="InterPro" id="IPR014729">
    <property type="entry name" value="Rossmann-like_a/b/a_fold"/>
</dbReference>
<keyword evidence="3 7" id="KW-0547">Nucleotide-binding</keyword>
<dbReference type="Pfam" id="PF09334">
    <property type="entry name" value="tRNA-synt_1g"/>
    <property type="match status" value="1"/>
</dbReference>
<sequence length="574" mass="65095">MGATPFYITTPIYYVNDKPHIGHAYTSLACDVMARFKRLDGYDVKFLTGTDEHGQKVEKSATAKGVDPQTFTDGVSQNFRDLAEFMGFTNNDFIRTTEERHKKACQALWNTLIEKGDIYLGGYEGWYAVRDEAFYTEDELEKKPDGTRIAKASGAEVEWVEEPSYFFKLSAYEDKLLAYYEENADFILPKSRRNEVISFVKGGLQDLSVSRTTFKWGIPVPNDDDHIMYVWMDALTNYMTAAGYPDVECDEYKKYWPADVHMVGKDILRFHAVYWPAFLMAADLPLPKRVFAHGWWTNEGEKISKSLGNVIDPIDLVNKYGLDQVRYFMLREVPFGNDGDFAHSSMIARMNGELANDLGNLSQRVLSMVVKNCDGAVPTPGEFTAEDKQMLDQAYGLLANVREQIDVQSFNDAIETIWLAIRAANAYVDHQAPWKLKKEDPDRMATVLYVLAETIRNVALLLQPLMPTSMDKMLSLLEISENDRTFASCGEAGALKAGTALEKPEGVFPRFIDHEELENSYEGKDGKFFIKRGLRQNPKNKETVFEIIFEDGKTEELNSEDLAKAVKKGTLTKV</sequence>
<accession>A0A1C3RD23</accession>
<dbReference type="GO" id="GO:0006431">
    <property type="term" value="P:methionyl-tRNA aminoacylation"/>
    <property type="evidence" value="ECO:0007669"/>
    <property type="project" value="UniProtKB-UniRule"/>
</dbReference>
<organism evidence="10 11">
    <name type="scientific">Candidatus Terasakiella magnetica</name>
    <dbReference type="NCBI Taxonomy" id="1867952"/>
    <lineage>
        <taxon>Bacteria</taxon>
        <taxon>Pseudomonadati</taxon>
        <taxon>Pseudomonadota</taxon>
        <taxon>Alphaproteobacteria</taxon>
        <taxon>Rhodospirillales</taxon>
        <taxon>Terasakiellaceae</taxon>
        <taxon>Terasakiella</taxon>
    </lineage>
</organism>
<evidence type="ECO:0000256" key="5">
    <source>
        <dbReference type="ARBA" id="ARBA00022917"/>
    </source>
</evidence>
<feature type="short sequence motif" description="'KMSKS' region" evidence="7">
    <location>
        <begin position="302"/>
        <end position="306"/>
    </location>
</feature>
<reference evidence="10 11" key="1">
    <citation type="submission" date="2016-07" db="EMBL/GenBank/DDBJ databases">
        <authorList>
            <person name="Lefevre C.T."/>
        </authorList>
    </citation>
    <scope>NUCLEOTIDE SEQUENCE [LARGE SCALE GENOMIC DNA]</scope>
    <source>
        <strain evidence="10">PR1</strain>
    </source>
</reference>
<dbReference type="GO" id="GO:0005524">
    <property type="term" value="F:ATP binding"/>
    <property type="evidence" value="ECO:0007669"/>
    <property type="project" value="UniProtKB-UniRule"/>
</dbReference>
<dbReference type="PRINTS" id="PR01041">
    <property type="entry name" value="TRNASYNTHMET"/>
</dbReference>
<dbReference type="InterPro" id="IPR023457">
    <property type="entry name" value="Met-tRNA_synth_2"/>
</dbReference>
<dbReference type="PANTHER" id="PTHR43326">
    <property type="entry name" value="METHIONYL-TRNA SYNTHETASE"/>
    <property type="match status" value="1"/>
</dbReference>
<protein>
    <recommendedName>
        <fullName evidence="7">Methionine--tRNA ligase</fullName>
        <ecNumber evidence="7">6.1.1.10</ecNumber>
    </recommendedName>
    <alternativeName>
        <fullName evidence="7">Methionyl-tRNA synthetase</fullName>
        <shortName evidence="7">MetRS</shortName>
    </alternativeName>
</protein>
<evidence type="ECO:0000256" key="2">
    <source>
        <dbReference type="ARBA" id="ARBA00022598"/>
    </source>
</evidence>
<evidence type="ECO:0000259" key="8">
    <source>
        <dbReference type="Pfam" id="PF09334"/>
    </source>
</evidence>
<dbReference type="EMBL" id="FLYE01000001">
    <property type="protein sequence ID" value="SCA55183.1"/>
    <property type="molecule type" value="Genomic_DNA"/>
</dbReference>
<keyword evidence="4 7" id="KW-0067">ATP-binding</keyword>
<dbReference type="RefSeq" id="WP_083222830.1">
    <property type="nucleotide sequence ID" value="NZ_FLYE01000001.1"/>
</dbReference>
<comment type="catalytic activity">
    <reaction evidence="7">
        <text>tRNA(Met) + L-methionine + ATP = L-methionyl-tRNA(Met) + AMP + diphosphate</text>
        <dbReference type="Rhea" id="RHEA:13481"/>
        <dbReference type="Rhea" id="RHEA-COMP:9667"/>
        <dbReference type="Rhea" id="RHEA-COMP:9698"/>
        <dbReference type="ChEBI" id="CHEBI:30616"/>
        <dbReference type="ChEBI" id="CHEBI:33019"/>
        <dbReference type="ChEBI" id="CHEBI:57844"/>
        <dbReference type="ChEBI" id="CHEBI:78442"/>
        <dbReference type="ChEBI" id="CHEBI:78530"/>
        <dbReference type="ChEBI" id="CHEBI:456215"/>
        <dbReference type="EC" id="6.1.1.10"/>
    </reaction>
</comment>
<feature type="domain" description="Methionyl-tRNA synthetase anticodon-binding" evidence="9">
    <location>
        <begin position="377"/>
        <end position="516"/>
    </location>
</feature>
<dbReference type="InterPro" id="IPR009080">
    <property type="entry name" value="tRNAsynth_Ia_anticodon-bd"/>
</dbReference>
<dbReference type="CDD" id="cd07957">
    <property type="entry name" value="Anticodon_Ia_Met"/>
    <property type="match status" value="1"/>
</dbReference>
<gene>
    <name evidence="7 10" type="primary">metG</name>
    <name evidence="10" type="ORF">MTBPR1_10430</name>
</gene>
<comment type="subcellular location">
    <subcellularLocation>
        <location evidence="7">Cytoplasm</location>
    </subcellularLocation>
</comment>
<dbReference type="NCBIfam" id="NF008900">
    <property type="entry name" value="PRK12267.1"/>
    <property type="match status" value="1"/>
</dbReference>
<evidence type="ECO:0000256" key="1">
    <source>
        <dbReference type="ARBA" id="ARBA00003314"/>
    </source>
</evidence>
<dbReference type="OrthoDB" id="9810191at2"/>
<keyword evidence="5 7" id="KW-0648">Protein biosynthesis</keyword>
<evidence type="ECO:0000313" key="11">
    <source>
        <dbReference type="Proteomes" id="UP000231658"/>
    </source>
</evidence>
<evidence type="ECO:0000256" key="6">
    <source>
        <dbReference type="ARBA" id="ARBA00023146"/>
    </source>
</evidence>
<evidence type="ECO:0000256" key="7">
    <source>
        <dbReference type="HAMAP-Rule" id="MF_01228"/>
    </source>
</evidence>
<dbReference type="HAMAP" id="MF_01228">
    <property type="entry name" value="Met_tRNA_synth_type2"/>
    <property type="match status" value="1"/>
</dbReference>
<comment type="similarity">
    <text evidence="7">Belongs to the class-I aminoacyl-tRNA synthetase family. MetG type 2B subfamily.</text>
</comment>
<comment type="function">
    <text evidence="1 7">Is required not only for elongation of protein synthesis but also for the initiation of all mRNA translation through initiator tRNA(fMet) aminoacylation.</text>
</comment>
<dbReference type="Gene3D" id="1.10.730.10">
    <property type="entry name" value="Isoleucyl-tRNA Synthetase, Domain 1"/>
    <property type="match status" value="1"/>
</dbReference>
<keyword evidence="6 7" id="KW-0030">Aminoacyl-tRNA synthetase</keyword>
<comment type="caution">
    <text evidence="7">Lacks conserved residue(s) required for the propagation of feature annotation.</text>
</comment>
<dbReference type="InterPro" id="IPR033911">
    <property type="entry name" value="MetRS_core"/>
</dbReference>
<dbReference type="Gene3D" id="3.40.50.620">
    <property type="entry name" value="HUPs"/>
    <property type="match status" value="1"/>
</dbReference>
<dbReference type="InterPro" id="IPR041872">
    <property type="entry name" value="Anticodon_Met"/>
</dbReference>
<dbReference type="CDD" id="cd00814">
    <property type="entry name" value="MetRS_core"/>
    <property type="match status" value="1"/>
</dbReference>
<feature type="domain" description="Methionyl/Leucyl tRNA synthetase" evidence="8">
    <location>
        <begin position="7"/>
        <end position="366"/>
    </location>
</feature>
<dbReference type="EC" id="6.1.1.10" evidence="7"/>
<dbReference type="FunFam" id="2.170.220.10:FF:000002">
    <property type="entry name" value="Methionine--tRNA ligase"/>
    <property type="match status" value="1"/>
</dbReference>
<dbReference type="NCBIfam" id="TIGR00398">
    <property type="entry name" value="metG"/>
    <property type="match status" value="1"/>
</dbReference>
<dbReference type="AlphaFoldDB" id="A0A1C3RD23"/>
<proteinExistence type="inferred from homology"/>
<evidence type="ECO:0000256" key="4">
    <source>
        <dbReference type="ARBA" id="ARBA00022840"/>
    </source>
</evidence>
<dbReference type="PANTHER" id="PTHR43326:SF1">
    <property type="entry name" value="METHIONINE--TRNA LIGASE, MITOCHONDRIAL"/>
    <property type="match status" value="1"/>
</dbReference>
<dbReference type="InterPro" id="IPR015413">
    <property type="entry name" value="Methionyl/Leucyl_tRNA_Synth"/>
</dbReference>
<keyword evidence="11" id="KW-1185">Reference proteome</keyword>
<dbReference type="Gene3D" id="2.170.220.10">
    <property type="match status" value="1"/>
</dbReference>
<feature type="short sequence motif" description="'HIGH' region" evidence="7">
    <location>
        <begin position="13"/>
        <end position="23"/>
    </location>
</feature>
<dbReference type="Proteomes" id="UP000231658">
    <property type="component" value="Unassembled WGS sequence"/>
</dbReference>
<name>A0A1C3RD23_9PROT</name>
<comment type="subunit">
    <text evidence="7">Monomer.</text>
</comment>